<dbReference type="EMBL" id="CAJPDT010000053">
    <property type="protein sequence ID" value="CAF9929496.1"/>
    <property type="molecule type" value="Genomic_DNA"/>
</dbReference>
<organism evidence="2 3">
    <name type="scientific">Imshaugia aleurites</name>
    <dbReference type="NCBI Taxonomy" id="172621"/>
    <lineage>
        <taxon>Eukaryota</taxon>
        <taxon>Fungi</taxon>
        <taxon>Dikarya</taxon>
        <taxon>Ascomycota</taxon>
        <taxon>Pezizomycotina</taxon>
        <taxon>Lecanoromycetes</taxon>
        <taxon>OSLEUM clade</taxon>
        <taxon>Lecanoromycetidae</taxon>
        <taxon>Lecanorales</taxon>
        <taxon>Lecanorineae</taxon>
        <taxon>Parmeliaceae</taxon>
        <taxon>Imshaugia</taxon>
    </lineage>
</organism>
<feature type="transmembrane region" description="Helical" evidence="1">
    <location>
        <begin position="78"/>
        <end position="98"/>
    </location>
</feature>
<feature type="transmembrane region" description="Helical" evidence="1">
    <location>
        <begin position="118"/>
        <end position="136"/>
    </location>
</feature>
<keyword evidence="1" id="KW-1133">Transmembrane helix</keyword>
<accession>A0A8H3FXY1</accession>
<keyword evidence="1" id="KW-0472">Membrane</keyword>
<evidence type="ECO:0000256" key="1">
    <source>
        <dbReference type="SAM" id="Phobius"/>
    </source>
</evidence>
<keyword evidence="1" id="KW-0812">Transmembrane</keyword>
<gene>
    <name evidence="2" type="ORF">IMSHALPRED_007933</name>
</gene>
<sequence length="164" mass="18185">MTPPASPPSETSNIPPLRSIALLGLVTTSILVTSISSIQPSPLIPRFLLFVVELGSTVMWYSSIVGSVLIILMDQTEYRAAITSHFFISATIICVLYLSKSIERNGFKNFTMEDIILCLKLAIWTITFGMLSAIWMRGGVEGLKREAKAVLGNLWLSLYEWDRA</sequence>
<evidence type="ECO:0000313" key="3">
    <source>
        <dbReference type="Proteomes" id="UP000664534"/>
    </source>
</evidence>
<feature type="transmembrane region" description="Helical" evidence="1">
    <location>
        <begin position="20"/>
        <end position="38"/>
    </location>
</feature>
<proteinExistence type="predicted"/>
<reference evidence="2" key="1">
    <citation type="submission" date="2021-03" db="EMBL/GenBank/DDBJ databases">
        <authorList>
            <person name="Tagirdzhanova G."/>
        </authorList>
    </citation>
    <scope>NUCLEOTIDE SEQUENCE</scope>
</reference>
<protein>
    <submittedName>
        <fullName evidence="2">Uncharacterized protein</fullName>
    </submittedName>
</protein>
<dbReference type="Proteomes" id="UP000664534">
    <property type="component" value="Unassembled WGS sequence"/>
</dbReference>
<feature type="transmembrane region" description="Helical" evidence="1">
    <location>
        <begin position="47"/>
        <end position="72"/>
    </location>
</feature>
<comment type="caution">
    <text evidence="2">The sequence shown here is derived from an EMBL/GenBank/DDBJ whole genome shotgun (WGS) entry which is preliminary data.</text>
</comment>
<keyword evidence="3" id="KW-1185">Reference proteome</keyword>
<name>A0A8H3FXY1_9LECA</name>
<evidence type="ECO:0000313" key="2">
    <source>
        <dbReference type="EMBL" id="CAF9929496.1"/>
    </source>
</evidence>
<dbReference type="AlphaFoldDB" id="A0A8H3FXY1"/>